<feature type="region of interest" description="Disordered" evidence="1">
    <location>
        <begin position="198"/>
        <end position="248"/>
    </location>
</feature>
<reference evidence="2 3" key="1">
    <citation type="journal article" date="2019" name="Nat. Ecol. Evol.">
        <title>Megaphylogeny resolves global patterns of mushroom evolution.</title>
        <authorList>
            <person name="Varga T."/>
            <person name="Krizsan K."/>
            <person name="Foldi C."/>
            <person name="Dima B."/>
            <person name="Sanchez-Garcia M."/>
            <person name="Sanchez-Ramirez S."/>
            <person name="Szollosi G.J."/>
            <person name="Szarkandi J.G."/>
            <person name="Papp V."/>
            <person name="Albert L."/>
            <person name="Andreopoulos W."/>
            <person name="Angelini C."/>
            <person name="Antonin V."/>
            <person name="Barry K.W."/>
            <person name="Bougher N.L."/>
            <person name="Buchanan P."/>
            <person name="Buyck B."/>
            <person name="Bense V."/>
            <person name="Catcheside P."/>
            <person name="Chovatia M."/>
            <person name="Cooper J."/>
            <person name="Damon W."/>
            <person name="Desjardin D."/>
            <person name="Finy P."/>
            <person name="Geml J."/>
            <person name="Haridas S."/>
            <person name="Hughes K."/>
            <person name="Justo A."/>
            <person name="Karasinski D."/>
            <person name="Kautmanova I."/>
            <person name="Kiss B."/>
            <person name="Kocsube S."/>
            <person name="Kotiranta H."/>
            <person name="LaButti K.M."/>
            <person name="Lechner B.E."/>
            <person name="Liimatainen K."/>
            <person name="Lipzen A."/>
            <person name="Lukacs Z."/>
            <person name="Mihaltcheva S."/>
            <person name="Morgado L.N."/>
            <person name="Niskanen T."/>
            <person name="Noordeloos M.E."/>
            <person name="Ohm R.A."/>
            <person name="Ortiz-Santana B."/>
            <person name="Ovrebo C."/>
            <person name="Racz N."/>
            <person name="Riley R."/>
            <person name="Savchenko A."/>
            <person name="Shiryaev A."/>
            <person name="Soop K."/>
            <person name="Spirin V."/>
            <person name="Szebenyi C."/>
            <person name="Tomsovsky M."/>
            <person name="Tulloss R.E."/>
            <person name="Uehling J."/>
            <person name="Grigoriev I.V."/>
            <person name="Vagvolgyi C."/>
            <person name="Papp T."/>
            <person name="Martin F.M."/>
            <person name="Miettinen O."/>
            <person name="Hibbett D.S."/>
            <person name="Nagy L.G."/>
        </authorList>
    </citation>
    <scope>NUCLEOTIDE SEQUENCE [LARGE SCALE GENOMIC DNA]</scope>
    <source>
        <strain evidence="2 3">CBS 962.96</strain>
    </source>
</reference>
<feature type="region of interest" description="Disordered" evidence="1">
    <location>
        <begin position="129"/>
        <end position="154"/>
    </location>
</feature>
<proteinExistence type="predicted"/>
<sequence>MATAPSGKIFNVEEPTGADAVKFETTAAAAQIEAPNAAASRAVEKNAEIAQDAANTAAAAAKSFGKEFTGEPPSTTEKLQTQAQEITNTAVSEGKQDVEVAKATSAGYVDQAKAMASVAVTTAQNYISSATGATSDTTQSRSTTTATGSGPGVVSQLQSGANVALETTKGYLATAQQTVQPHIEKGVNVASNYIGSLQQQANPNTGTGAKDSDIPATSAPLESGPHTVGTPYPSTTTTAGTNVGQNAS</sequence>
<keyword evidence="3" id="KW-1185">Reference proteome</keyword>
<feature type="compositionally biased region" description="Low complexity" evidence="1">
    <location>
        <begin position="134"/>
        <end position="148"/>
    </location>
</feature>
<dbReference type="AlphaFoldDB" id="A0A4S8MWW4"/>
<feature type="compositionally biased region" description="Polar residues" evidence="1">
    <location>
        <begin position="198"/>
        <end position="207"/>
    </location>
</feature>
<organism evidence="2 3">
    <name type="scientific">Dendrothele bispora (strain CBS 962.96)</name>
    <dbReference type="NCBI Taxonomy" id="1314807"/>
    <lineage>
        <taxon>Eukaryota</taxon>
        <taxon>Fungi</taxon>
        <taxon>Dikarya</taxon>
        <taxon>Basidiomycota</taxon>
        <taxon>Agaricomycotina</taxon>
        <taxon>Agaricomycetes</taxon>
        <taxon>Agaricomycetidae</taxon>
        <taxon>Agaricales</taxon>
        <taxon>Agaricales incertae sedis</taxon>
        <taxon>Dendrothele</taxon>
    </lineage>
</organism>
<evidence type="ECO:0000313" key="2">
    <source>
        <dbReference type="EMBL" id="THV07551.1"/>
    </source>
</evidence>
<protein>
    <submittedName>
        <fullName evidence="2">Uncharacterized protein</fullName>
    </submittedName>
</protein>
<gene>
    <name evidence="2" type="ORF">K435DRAFT_788459</name>
</gene>
<accession>A0A4S8MWW4</accession>
<dbReference type="Proteomes" id="UP000297245">
    <property type="component" value="Unassembled WGS sequence"/>
</dbReference>
<evidence type="ECO:0000256" key="1">
    <source>
        <dbReference type="SAM" id="MobiDB-lite"/>
    </source>
</evidence>
<name>A0A4S8MWW4_DENBC</name>
<evidence type="ECO:0000313" key="3">
    <source>
        <dbReference type="Proteomes" id="UP000297245"/>
    </source>
</evidence>
<dbReference type="EMBL" id="ML179037">
    <property type="protein sequence ID" value="THV07551.1"/>
    <property type="molecule type" value="Genomic_DNA"/>
</dbReference>
<dbReference type="OrthoDB" id="3269666at2759"/>
<feature type="compositionally biased region" description="Low complexity" evidence="1">
    <location>
        <begin position="227"/>
        <end position="241"/>
    </location>
</feature>